<evidence type="ECO:0000313" key="2">
    <source>
        <dbReference type="EMBL" id="CAK9315714.1"/>
    </source>
</evidence>
<sequence>MQIQSASRGGRRRRTSGKKIVDSVHELAIEGNQFVRTAKIATAMAKADTAYITQGKKLIRFVAHTKSLGVELTFAMNFDTRYGMLPFRLAILINFLSIRMELPIERGTGCFVVAAMVEADTRLLSPRGFVAPCVLLYIVLILQVQVRLLLSINNYVEFKIFIIQDAAAWSMNSGLIAFESDLAQTVLVEAALPNVTKENVSNWNSVSR</sequence>
<reference evidence="2 3" key="1">
    <citation type="submission" date="2024-03" db="EMBL/GenBank/DDBJ databases">
        <authorList>
            <person name="Gkanogiannis A."/>
            <person name="Becerra Lopez-Lavalle L."/>
        </authorList>
    </citation>
    <scope>NUCLEOTIDE SEQUENCE [LARGE SCALE GENOMIC DNA]</scope>
</reference>
<dbReference type="EMBL" id="OZ021736">
    <property type="protein sequence ID" value="CAK9315714.1"/>
    <property type="molecule type" value="Genomic_DNA"/>
</dbReference>
<keyword evidence="1" id="KW-1133">Transmembrane helix</keyword>
<feature type="transmembrane region" description="Helical" evidence="1">
    <location>
        <begin position="129"/>
        <end position="150"/>
    </location>
</feature>
<accession>A0ABP0Y5M1</accession>
<gene>
    <name evidence="2" type="ORF">CITCOLO1_LOCUS7539</name>
</gene>
<keyword evidence="1" id="KW-0472">Membrane</keyword>
<keyword evidence="1" id="KW-0812">Transmembrane</keyword>
<organism evidence="2 3">
    <name type="scientific">Citrullus colocynthis</name>
    <name type="common">colocynth</name>
    <dbReference type="NCBI Taxonomy" id="252529"/>
    <lineage>
        <taxon>Eukaryota</taxon>
        <taxon>Viridiplantae</taxon>
        <taxon>Streptophyta</taxon>
        <taxon>Embryophyta</taxon>
        <taxon>Tracheophyta</taxon>
        <taxon>Spermatophyta</taxon>
        <taxon>Magnoliopsida</taxon>
        <taxon>eudicotyledons</taxon>
        <taxon>Gunneridae</taxon>
        <taxon>Pentapetalae</taxon>
        <taxon>rosids</taxon>
        <taxon>fabids</taxon>
        <taxon>Cucurbitales</taxon>
        <taxon>Cucurbitaceae</taxon>
        <taxon>Benincaseae</taxon>
        <taxon>Citrullus</taxon>
    </lineage>
</organism>
<protein>
    <submittedName>
        <fullName evidence="2">Uncharacterized protein</fullName>
    </submittedName>
</protein>
<proteinExistence type="predicted"/>
<dbReference type="Proteomes" id="UP001642487">
    <property type="component" value="Chromosome 2"/>
</dbReference>
<evidence type="ECO:0000256" key="1">
    <source>
        <dbReference type="SAM" id="Phobius"/>
    </source>
</evidence>
<evidence type="ECO:0000313" key="3">
    <source>
        <dbReference type="Proteomes" id="UP001642487"/>
    </source>
</evidence>
<keyword evidence="3" id="KW-1185">Reference proteome</keyword>
<name>A0ABP0Y5M1_9ROSI</name>